<reference evidence="1 2" key="1">
    <citation type="journal article" date="2019" name="Sci. Rep.">
        <title>Orb-weaving spider Araneus ventricosus genome elucidates the spidroin gene catalogue.</title>
        <authorList>
            <person name="Kono N."/>
            <person name="Nakamura H."/>
            <person name="Ohtoshi R."/>
            <person name="Moran D.A.P."/>
            <person name="Shinohara A."/>
            <person name="Yoshida Y."/>
            <person name="Fujiwara M."/>
            <person name="Mori M."/>
            <person name="Tomita M."/>
            <person name="Arakawa K."/>
        </authorList>
    </citation>
    <scope>NUCLEOTIDE SEQUENCE [LARGE SCALE GENOMIC DNA]</scope>
</reference>
<organism evidence="1 2">
    <name type="scientific">Araneus ventricosus</name>
    <name type="common">Orbweaver spider</name>
    <name type="synonym">Epeira ventricosa</name>
    <dbReference type="NCBI Taxonomy" id="182803"/>
    <lineage>
        <taxon>Eukaryota</taxon>
        <taxon>Metazoa</taxon>
        <taxon>Ecdysozoa</taxon>
        <taxon>Arthropoda</taxon>
        <taxon>Chelicerata</taxon>
        <taxon>Arachnida</taxon>
        <taxon>Araneae</taxon>
        <taxon>Araneomorphae</taxon>
        <taxon>Entelegynae</taxon>
        <taxon>Araneoidea</taxon>
        <taxon>Araneidae</taxon>
        <taxon>Araneus</taxon>
    </lineage>
</organism>
<feature type="non-terminal residue" evidence="1">
    <location>
        <position position="129"/>
    </location>
</feature>
<keyword evidence="2" id="KW-1185">Reference proteome</keyword>
<protein>
    <submittedName>
        <fullName evidence="1">Discoidin domain-containing receptor 2</fullName>
    </submittedName>
</protein>
<keyword evidence="1" id="KW-0675">Receptor</keyword>
<dbReference type="AlphaFoldDB" id="A0A4Y2CLC0"/>
<sequence length="129" mass="15351">MEQVTSGMWQIYQTQREYNQGKIDSSESWGNTFRVRRIRWKGNLNLRTDYHFNAIFVVAGEIASEIDADKNVESIPKHRALRRKRQFDYENQDETIIDAQEKHKTEFFYHLVDTFFSPQYAELGTVKVP</sequence>
<evidence type="ECO:0000313" key="1">
    <source>
        <dbReference type="EMBL" id="GBM04716.1"/>
    </source>
</evidence>
<dbReference type="Proteomes" id="UP000499080">
    <property type="component" value="Unassembled WGS sequence"/>
</dbReference>
<accession>A0A4Y2CLC0</accession>
<name>A0A4Y2CLC0_ARAVE</name>
<evidence type="ECO:0000313" key="2">
    <source>
        <dbReference type="Proteomes" id="UP000499080"/>
    </source>
</evidence>
<proteinExistence type="predicted"/>
<dbReference type="EMBL" id="BGPR01000206">
    <property type="protein sequence ID" value="GBM04716.1"/>
    <property type="molecule type" value="Genomic_DNA"/>
</dbReference>
<dbReference type="OrthoDB" id="6694091at2759"/>
<comment type="caution">
    <text evidence="1">The sequence shown here is derived from an EMBL/GenBank/DDBJ whole genome shotgun (WGS) entry which is preliminary data.</text>
</comment>
<gene>
    <name evidence="1" type="primary">DDR2_0</name>
    <name evidence="1" type="ORF">AVEN_44850_1</name>
</gene>